<reference evidence="11" key="1">
    <citation type="submission" date="2024-05" db="EMBL/GenBank/DDBJ databases">
        <authorList>
            <person name="Luo Y.-C."/>
            <person name="Nicholds J."/>
            <person name="Mortimer T."/>
            <person name="Maboni G."/>
        </authorList>
    </citation>
    <scope>NUCLEOTIDE SEQUENCE</scope>
    <source>
        <strain evidence="13">141555</strain>
        <strain evidence="12">144863</strain>
        <strain evidence="11">151836</strain>
    </source>
</reference>
<evidence type="ECO:0000259" key="9">
    <source>
        <dbReference type="Pfam" id="PF21082"/>
    </source>
</evidence>
<feature type="transmembrane region" description="Helical" evidence="7">
    <location>
        <begin position="95"/>
        <end position="118"/>
    </location>
</feature>
<accession>A0AB39CY17</accession>
<dbReference type="GO" id="GO:0005886">
    <property type="term" value="C:plasma membrane"/>
    <property type="evidence" value="ECO:0007669"/>
    <property type="project" value="UniProtKB-SubCell"/>
</dbReference>
<organism evidence="11">
    <name type="scientific">Castellaniella ginsengisoli</name>
    <dbReference type="NCBI Taxonomy" id="546114"/>
    <lineage>
        <taxon>Bacteria</taxon>
        <taxon>Pseudomonadati</taxon>
        <taxon>Pseudomonadota</taxon>
        <taxon>Betaproteobacteria</taxon>
        <taxon>Burkholderiales</taxon>
        <taxon>Alcaligenaceae</taxon>
        <taxon>Castellaniella</taxon>
    </lineage>
</organism>
<evidence type="ECO:0000256" key="1">
    <source>
        <dbReference type="ARBA" id="ARBA00004651"/>
    </source>
</evidence>
<dbReference type="InterPro" id="IPR011014">
    <property type="entry name" value="MscS_channel_TM-2"/>
</dbReference>
<dbReference type="InterPro" id="IPR006685">
    <property type="entry name" value="MscS_channel_2nd"/>
</dbReference>
<sequence>MVLAELSARYGDIWGAWFAALILATLIYLGLSSLLKALQRRASFPPGEPETHRPLFRSMLSIMARSNRVILASLALLIAAHASGALLPWRDWVDAHVWFALVAIQIALWLDAACLTFLSAAGADSQTGRVTTFLLAYLLRTVIWILAILAVLDNLGVHITTLVASLGIGGVAVALAAQAILSDLFASIAIGLDKPFEPGDFIVFGNMAGSIEHIGLKTTRIRSLGGEQIICSNAELLKQTIQNYKRMEQRRVVFTLHLPYGMPASTLADLPGDVEAQIKAQSDARYDRAHIARLGDWALELEAVYYVTNADYNRYMDIQQAINLGILKALEARGITLSPMERTIRLRPDPAIGPLAS</sequence>
<keyword evidence="5 7" id="KW-1133">Transmembrane helix</keyword>
<dbReference type="Pfam" id="PF21088">
    <property type="entry name" value="MS_channel_1st"/>
    <property type="match status" value="1"/>
</dbReference>
<dbReference type="EMBL" id="CP158262">
    <property type="protein sequence ID" value="XDJ68665.1"/>
    <property type="molecule type" value="Genomic_DNA"/>
</dbReference>
<evidence type="ECO:0000313" key="11">
    <source>
        <dbReference type="EMBL" id="XDJ46688.1"/>
    </source>
</evidence>
<dbReference type="PANTHER" id="PTHR30566:SF25">
    <property type="entry name" value="INNER MEMBRANE PROTEIN"/>
    <property type="match status" value="1"/>
</dbReference>
<evidence type="ECO:0000256" key="7">
    <source>
        <dbReference type="SAM" id="Phobius"/>
    </source>
</evidence>
<feature type="domain" description="Mechanosensitive ion channel MscS C-terminal" evidence="9">
    <location>
        <begin position="287"/>
        <end position="335"/>
    </location>
</feature>
<feature type="transmembrane region" description="Helical" evidence="7">
    <location>
        <begin position="69"/>
        <end position="89"/>
    </location>
</feature>
<feature type="domain" description="Mechanosensitive ion channel MscS" evidence="8">
    <location>
        <begin position="180"/>
        <end position="246"/>
    </location>
</feature>
<dbReference type="SUPFAM" id="SSF82689">
    <property type="entry name" value="Mechanosensitive channel protein MscS (YggB), C-terminal domain"/>
    <property type="match status" value="1"/>
</dbReference>
<dbReference type="Gene3D" id="3.30.70.100">
    <property type="match status" value="1"/>
</dbReference>
<evidence type="ECO:0000313" key="13">
    <source>
        <dbReference type="EMBL" id="XDJ79063.1"/>
    </source>
</evidence>
<keyword evidence="4 7" id="KW-0812">Transmembrane</keyword>
<dbReference type="SUPFAM" id="SSF50182">
    <property type="entry name" value="Sm-like ribonucleoproteins"/>
    <property type="match status" value="1"/>
</dbReference>
<protein>
    <submittedName>
        <fullName evidence="11">Mechanosensitive ion channel family protein</fullName>
    </submittedName>
</protein>
<dbReference type="EMBL" id="CP158267">
    <property type="protein sequence ID" value="XDJ79063.1"/>
    <property type="molecule type" value="Genomic_DNA"/>
</dbReference>
<dbReference type="Gene3D" id="2.30.30.60">
    <property type="match status" value="1"/>
</dbReference>
<keyword evidence="3" id="KW-1003">Cell membrane</keyword>
<comment type="similarity">
    <text evidence="2">Belongs to the MscS (TC 1.A.23) family.</text>
</comment>
<gene>
    <name evidence="12" type="ORF">ABRY94_11345</name>
    <name evidence="11" type="ORF">ABRZ04_10160</name>
    <name evidence="13" type="ORF">ABRZ07_09050</name>
</gene>
<proteinExistence type="inferred from homology"/>
<dbReference type="InterPro" id="IPR049278">
    <property type="entry name" value="MS_channel_C"/>
</dbReference>
<dbReference type="InterPro" id="IPR023408">
    <property type="entry name" value="MscS_beta-dom_sf"/>
</dbReference>
<dbReference type="PANTHER" id="PTHR30566">
    <property type="entry name" value="YNAI-RELATED MECHANOSENSITIVE ION CHANNEL"/>
    <property type="match status" value="1"/>
</dbReference>
<dbReference type="RefSeq" id="WP_368639414.1">
    <property type="nucleotide sequence ID" value="NZ_CP158254.1"/>
</dbReference>
<evidence type="ECO:0000256" key="4">
    <source>
        <dbReference type="ARBA" id="ARBA00022692"/>
    </source>
</evidence>
<evidence type="ECO:0000259" key="10">
    <source>
        <dbReference type="Pfam" id="PF21088"/>
    </source>
</evidence>
<feature type="transmembrane region" description="Helical" evidence="7">
    <location>
        <begin position="158"/>
        <end position="181"/>
    </location>
</feature>
<dbReference type="AlphaFoldDB" id="A0AB39CY17"/>
<keyword evidence="6 7" id="KW-0472">Membrane</keyword>
<dbReference type="GO" id="GO:0008381">
    <property type="term" value="F:mechanosensitive monoatomic ion channel activity"/>
    <property type="evidence" value="ECO:0007669"/>
    <property type="project" value="UniProtKB-ARBA"/>
</dbReference>
<evidence type="ECO:0000256" key="5">
    <source>
        <dbReference type="ARBA" id="ARBA00022989"/>
    </source>
</evidence>
<evidence type="ECO:0000313" key="12">
    <source>
        <dbReference type="EMBL" id="XDJ68665.1"/>
    </source>
</evidence>
<dbReference type="Pfam" id="PF00924">
    <property type="entry name" value="MS_channel_2nd"/>
    <property type="match status" value="1"/>
</dbReference>
<evidence type="ECO:0000259" key="8">
    <source>
        <dbReference type="Pfam" id="PF00924"/>
    </source>
</evidence>
<feature type="transmembrane region" description="Helical" evidence="7">
    <location>
        <begin position="130"/>
        <end position="152"/>
    </location>
</feature>
<dbReference type="Pfam" id="PF21082">
    <property type="entry name" value="MS_channel_3rd"/>
    <property type="match status" value="1"/>
</dbReference>
<evidence type="ECO:0000256" key="3">
    <source>
        <dbReference type="ARBA" id="ARBA00022475"/>
    </source>
</evidence>
<feature type="domain" description="Mechanosensitive ion channel transmembrane helices 2/3" evidence="10">
    <location>
        <begin position="138"/>
        <end position="178"/>
    </location>
</feature>
<dbReference type="InterPro" id="IPR011066">
    <property type="entry name" value="MscS_channel_C_sf"/>
</dbReference>
<feature type="transmembrane region" description="Helical" evidence="7">
    <location>
        <begin position="13"/>
        <end position="31"/>
    </location>
</feature>
<dbReference type="Gene3D" id="1.10.287.1260">
    <property type="match status" value="1"/>
</dbReference>
<dbReference type="InterPro" id="IPR049142">
    <property type="entry name" value="MS_channel_1st"/>
</dbReference>
<name>A0AB39CY17_9BURK</name>
<comment type="subcellular location">
    <subcellularLocation>
        <location evidence="1">Cell membrane</location>
        <topology evidence="1">Multi-pass membrane protein</topology>
    </subcellularLocation>
</comment>
<evidence type="ECO:0000256" key="6">
    <source>
        <dbReference type="ARBA" id="ARBA00023136"/>
    </source>
</evidence>
<dbReference type="InterPro" id="IPR010920">
    <property type="entry name" value="LSM_dom_sf"/>
</dbReference>
<dbReference type="SUPFAM" id="SSF82861">
    <property type="entry name" value="Mechanosensitive channel protein MscS (YggB), transmembrane region"/>
    <property type="match status" value="1"/>
</dbReference>
<dbReference type="EMBL" id="CP158254">
    <property type="protein sequence ID" value="XDJ46688.1"/>
    <property type="molecule type" value="Genomic_DNA"/>
</dbReference>
<evidence type="ECO:0000256" key="2">
    <source>
        <dbReference type="ARBA" id="ARBA00008017"/>
    </source>
</evidence>